<evidence type="ECO:0000313" key="10">
    <source>
        <dbReference type="Proteomes" id="UP000240621"/>
    </source>
</evidence>
<keyword evidence="2" id="KW-0413">Isomerase</keyword>
<protein>
    <recommendedName>
        <fullName evidence="5">Dihydroneopterin triphosphate 2'-epimerase</fullName>
        <ecNumber evidence="4">5.1.99.7</ecNumber>
    </recommendedName>
    <alternativeName>
        <fullName evidence="6">D-erythro-7,8-dihydroneopterin triphosphate epimerase</fullName>
    </alternativeName>
</protein>
<reference evidence="8 11" key="2">
    <citation type="submission" date="2019-10" db="EMBL/GenBank/DDBJ databases">
        <title>Prolixibacter strains distinguished by the presence of nitrate reductase genes were adept at nitrate-dependent anaerobic corrosion of metallic iron and carbon steel.</title>
        <authorList>
            <person name="Iino T."/>
            <person name="Shono N."/>
            <person name="Ito K."/>
            <person name="Nakamura R."/>
            <person name="Sueoka K."/>
            <person name="Harayama S."/>
            <person name="Ohkuma M."/>
        </authorList>
    </citation>
    <scope>NUCLEOTIDE SEQUENCE [LARGE SCALE GENOMIC DNA]</scope>
    <source>
        <strain evidence="8 11">MIC1-1</strain>
    </source>
</reference>
<comment type="caution">
    <text evidence="9">The sequence shown here is derived from an EMBL/GenBank/DDBJ whole genome shotgun (WGS) entry which is preliminary data.</text>
</comment>
<feature type="domain" description="Dihydroneopterin aldolase/epimerase" evidence="7">
    <location>
        <begin position="4"/>
        <end position="114"/>
    </location>
</feature>
<dbReference type="RefSeq" id="WP_106540994.1">
    <property type="nucleotide sequence ID" value="NZ_BLAU01000001.1"/>
</dbReference>
<dbReference type="Proteomes" id="UP000240621">
    <property type="component" value="Unassembled WGS sequence"/>
</dbReference>
<sequence>MALIRIKDLLIRTIIGFNPDERKNRQDVLINIEIEVDTQKAIETDEPDGIYDYKAITKQVISLVQESQFNLLEKLTHTILSLIMKDERVKRARVEVDKPHALRFAESVSVVMEEKR</sequence>
<comment type="similarity">
    <text evidence="1">Belongs to the DHNA family.</text>
</comment>
<dbReference type="PANTHER" id="PTHR42844">
    <property type="entry name" value="DIHYDRONEOPTERIN ALDOLASE 1-RELATED"/>
    <property type="match status" value="1"/>
</dbReference>
<evidence type="ECO:0000256" key="3">
    <source>
        <dbReference type="ARBA" id="ARBA00043806"/>
    </source>
</evidence>
<evidence type="ECO:0000259" key="7">
    <source>
        <dbReference type="SMART" id="SM00905"/>
    </source>
</evidence>
<evidence type="ECO:0000313" key="8">
    <source>
        <dbReference type="EMBL" id="GET20568.1"/>
    </source>
</evidence>
<dbReference type="InterPro" id="IPR006157">
    <property type="entry name" value="FolB_dom"/>
</dbReference>
<evidence type="ECO:0000256" key="6">
    <source>
        <dbReference type="ARBA" id="ARBA00044306"/>
    </source>
</evidence>
<evidence type="ECO:0000256" key="1">
    <source>
        <dbReference type="ARBA" id="ARBA00005708"/>
    </source>
</evidence>
<dbReference type="PANTHER" id="PTHR42844:SF10">
    <property type="entry name" value="DIHYDRONEOPTERIN TRIPHOSPHATE 2'-EPIMERASE"/>
    <property type="match status" value="1"/>
</dbReference>
<dbReference type="EMBL" id="BLAU01000001">
    <property type="protein sequence ID" value="GET20568.1"/>
    <property type="molecule type" value="Genomic_DNA"/>
</dbReference>
<dbReference type="OrthoDB" id="1121389at2"/>
<dbReference type="GO" id="GO:0004150">
    <property type="term" value="F:dihydroneopterin aldolase activity"/>
    <property type="evidence" value="ECO:0007669"/>
    <property type="project" value="InterPro"/>
</dbReference>
<dbReference type="NCBIfam" id="TIGR00526">
    <property type="entry name" value="folB_dom"/>
    <property type="match status" value="1"/>
</dbReference>
<accession>A0A2P8CHE2</accession>
<comment type="catalytic activity">
    <reaction evidence="3">
        <text>7,8-dihydroneopterin 3'-triphosphate = 7,8-dihydromonapterin 3'-triphosphate</text>
        <dbReference type="Rhea" id="RHEA:28346"/>
        <dbReference type="ChEBI" id="CHEBI:58462"/>
        <dbReference type="ChEBI" id="CHEBI:61186"/>
        <dbReference type="EC" id="5.1.99.7"/>
    </reaction>
</comment>
<dbReference type="InterPro" id="IPR043133">
    <property type="entry name" value="GTP-CH-I_C/QueF"/>
</dbReference>
<keyword evidence="11" id="KW-1185">Reference proteome</keyword>
<dbReference type="Pfam" id="PF02152">
    <property type="entry name" value="FolB"/>
    <property type="match status" value="1"/>
</dbReference>
<evidence type="ECO:0000256" key="2">
    <source>
        <dbReference type="ARBA" id="ARBA00023235"/>
    </source>
</evidence>
<dbReference type="EMBL" id="PYGC01000002">
    <property type="protein sequence ID" value="PSK84394.1"/>
    <property type="molecule type" value="Genomic_DNA"/>
</dbReference>
<dbReference type="GO" id="GO:0006760">
    <property type="term" value="P:folic acid-containing compound metabolic process"/>
    <property type="evidence" value="ECO:0007669"/>
    <property type="project" value="InterPro"/>
</dbReference>
<gene>
    <name evidence="8" type="primary">folX</name>
    <name evidence="9" type="ORF">CLV93_102180</name>
    <name evidence="8" type="ORF">JCM18694_08140</name>
</gene>
<dbReference type="GO" id="GO:0008719">
    <property type="term" value="F:dihydroneopterin triphosphate 2'-epimerase activity"/>
    <property type="evidence" value="ECO:0007669"/>
    <property type="project" value="UniProtKB-EC"/>
</dbReference>
<dbReference type="Gene3D" id="3.30.1130.10">
    <property type="match status" value="1"/>
</dbReference>
<dbReference type="InterPro" id="IPR006156">
    <property type="entry name" value="Dihydroneopterin_aldolase"/>
</dbReference>
<evidence type="ECO:0000313" key="9">
    <source>
        <dbReference type="EMBL" id="PSK84394.1"/>
    </source>
</evidence>
<dbReference type="AlphaFoldDB" id="A0A2P8CHE2"/>
<dbReference type="SMART" id="SM00905">
    <property type="entry name" value="FolB"/>
    <property type="match status" value="1"/>
</dbReference>
<dbReference type="SUPFAM" id="SSF55620">
    <property type="entry name" value="Tetrahydrobiopterin biosynthesis enzymes-like"/>
    <property type="match status" value="1"/>
</dbReference>
<evidence type="ECO:0000256" key="4">
    <source>
        <dbReference type="ARBA" id="ARBA00044039"/>
    </source>
</evidence>
<dbReference type="EC" id="5.1.99.7" evidence="4"/>
<dbReference type="GO" id="GO:0005829">
    <property type="term" value="C:cytosol"/>
    <property type="evidence" value="ECO:0007669"/>
    <property type="project" value="TreeGrafter"/>
</dbReference>
<dbReference type="Proteomes" id="UP000396862">
    <property type="component" value="Unassembled WGS sequence"/>
</dbReference>
<evidence type="ECO:0000256" key="5">
    <source>
        <dbReference type="ARBA" id="ARBA00044197"/>
    </source>
</evidence>
<reference evidence="9 10" key="1">
    <citation type="submission" date="2018-03" db="EMBL/GenBank/DDBJ databases">
        <title>Genomic Encyclopedia of Archaeal and Bacterial Type Strains, Phase II (KMG-II): from individual species to whole genera.</title>
        <authorList>
            <person name="Goeker M."/>
        </authorList>
    </citation>
    <scope>NUCLEOTIDE SEQUENCE [LARGE SCALE GENOMIC DNA]</scope>
    <source>
        <strain evidence="9 10">DSM 27267</strain>
    </source>
</reference>
<name>A0A2P8CHE2_9BACT</name>
<evidence type="ECO:0000313" key="11">
    <source>
        <dbReference type="Proteomes" id="UP000396862"/>
    </source>
</evidence>
<organism evidence="9 10">
    <name type="scientific">Prolixibacter denitrificans</name>
    <dbReference type="NCBI Taxonomy" id="1541063"/>
    <lineage>
        <taxon>Bacteria</taxon>
        <taxon>Pseudomonadati</taxon>
        <taxon>Bacteroidota</taxon>
        <taxon>Bacteroidia</taxon>
        <taxon>Marinilabiliales</taxon>
        <taxon>Prolixibacteraceae</taxon>
        <taxon>Prolixibacter</taxon>
    </lineage>
</organism>
<proteinExistence type="inferred from homology"/>